<evidence type="ECO:0000313" key="2">
    <source>
        <dbReference type="Proteomes" id="UP001060085"/>
    </source>
</evidence>
<name>A0ACC0BVY7_CATRO</name>
<gene>
    <name evidence="1" type="ORF">M9H77_07729</name>
</gene>
<sequence>MNENIGSEDNQVEMEELKLKWKKKKHRMYYFKQESEAAGPPPSSVYLIASAVALLQLAVHGSTVARFPSPSTPLIVELGPRKRIDCLRGRGGGNRREKADFFFLSLSIVGLN</sequence>
<protein>
    <submittedName>
        <fullName evidence="1">Uncharacterized protein</fullName>
    </submittedName>
</protein>
<dbReference type="EMBL" id="CM044702">
    <property type="protein sequence ID" value="KAI5676779.1"/>
    <property type="molecule type" value="Genomic_DNA"/>
</dbReference>
<dbReference type="Proteomes" id="UP001060085">
    <property type="component" value="Linkage Group LG02"/>
</dbReference>
<proteinExistence type="predicted"/>
<comment type="caution">
    <text evidence="1">The sequence shown here is derived from an EMBL/GenBank/DDBJ whole genome shotgun (WGS) entry which is preliminary data.</text>
</comment>
<evidence type="ECO:0000313" key="1">
    <source>
        <dbReference type="EMBL" id="KAI5676779.1"/>
    </source>
</evidence>
<accession>A0ACC0BVY7</accession>
<organism evidence="1 2">
    <name type="scientific">Catharanthus roseus</name>
    <name type="common">Madagascar periwinkle</name>
    <name type="synonym">Vinca rosea</name>
    <dbReference type="NCBI Taxonomy" id="4058"/>
    <lineage>
        <taxon>Eukaryota</taxon>
        <taxon>Viridiplantae</taxon>
        <taxon>Streptophyta</taxon>
        <taxon>Embryophyta</taxon>
        <taxon>Tracheophyta</taxon>
        <taxon>Spermatophyta</taxon>
        <taxon>Magnoliopsida</taxon>
        <taxon>eudicotyledons</taxon>
        <taxon>Gunneridae</taxon>
        <taxon>Pentapetalae</taxon>
        <taxon>asterids</taxon>
        <taxon>lamiids</taxon>
        <taxon>Gentianales</taxon>
        <taxon>Apocynaceae</taxon>
        <taxon>Rauvolfioideae</taxon>
        <taxon>Vinceae</taxon>
        <taxon>Catharanthinae</taxon>
        <taxon>Catharanthus</taxon>
    </lineage>
</organism>
<keyword evidence="2" id="KW-1185">Reference proteome</keyword>
<reference evidence="2" key="1">
    <citation type="journal article" date="2023" name="Nat. Plants">
        <title>Single-cell RNA sequencing provides a high-resolution roadmap for understanding the multicellular compartmentation of specialized metabolism.</title>
        <authorList>
            <person name="Sun S."/>
            <person name="Shen X."/>
            <person name="Li Y."/>
            <person name="Li Y."/>
            <person name="Wang S."/>
            <person name="Li R."/>
            <person name="Zhang H."/>
            <person name="Shen G."/>
            <person name="Guo B."/>
            <person name="Wei J."/>
            <person name="Xu J."/>
            <person name="St-Pierre B."/>
            <person name="Chen S."/>
            <person name="Sun C."/>
        </authorList>
    </citation>
    <scope>NUCLEOTIDE SEQUENCE [LARGE SCALE GENOMIC DNA]</scope>
</reference>